<dbReference type="KEGG" id="vin:AKJ08_2788"/>
<dbReference type="InterPro" id="IPR011990">
    <property type="entry name" value="TPR-like_helical_dom_sf"/>
</dbReference>
<reference evidence="3 4" key="1">
    <citation type="submission" date="2015-08" db="EMBL/GenBank/DDBJ databases">
        <authorList>
            <person name="Babu N.S."/>
            <person name="Beckwith C.J."/>
            <person name="Beseler K.G."/>
            <person name="Brison A."/>
            <person name="Carone J.V."/>
            <person name="Caskin T.P."/>
            <person name="Diamond M."/>
            <person name="Durham M.E."/>
            <person name="Foxe J.M."/>
            <person name="Go M."/>
            <person name="Henderson B.A."/>
            <person name="Jones I.B."/>
            <person name="McGettigan J.A."/>
            <person name="Micheletti S.J."/>
            <person name="Nasrallah M.E."/>
            <person name="Ortiz D."/>
            <person name="Piller C.R."/>
            <person name="Privatt S.R."/>
            <person name="Schneider S.L."/>
            <person name="Sharp S."/>
            <person name="Smith T.C."/>
            <person name="Stanton J.D."/>
            <person name="Ullery H.E."/>
            <person name="Wilson R.J."/>
            <person name="Serrano M.G."/>
            <person name="Buck G."/>
            <person name="Lee V."/>
            <person name="Wang Y."/>
            <person name="Carvalho R."/>
            <person name="Voegtly L."/>
            <person name="Shi R."/>
            <person name="Duckworth R."/>
            <person name="Johnson A."/>
            <person name="Loviza R."/>
            <person name="Walstead R."/>
            <person name="Shah Z."/>
            <person name="Kiflezghi M."/>
            <person name="Wade K."/>
            <person name="Ball S.L."/>
            <person name="Bradley K.W."/>
            <person name="Asai D.J."/>
            <person name="Bowman C.A."/>
            <person name="Russell D.A."/>
            <person name="Pope W.H."/>
            <person name="Jacobs-Sera D."/>
            <person name="Hendrix R.W."/>
            <person name="Hatfull G.F."/>
        </authorList>
    </citation>
    <scope>NUCLEOTIDE SEQUENCE [LARGE SCALE GENOMIC DNA]</scope>
    <source>
        <strain evidence="3 4">DSM 27710</strain>
    </source>
</reference>
<evidence type="ECO:0000256" key="1">
    <source>
        <dbReference type="PROSITE-ProRule" id="PRU00339"/>
    </source>
</evidence>
<proteinExistence type="predicted"/>
<accession>A0A0K1PG57</accession>
<dbReference type="InterPro" id="IPR024983">
    <property type="entry name" value="CHAT_dom"/>
</dbReference>
<keyword evidence="1" id="KW-0802">TPR repeat</keyword>
<dbReference type="PROSITE" id="PS50005">
    <property type="entry name" value="TPR"/>
    <property type="match status" value="1"/>
</dbReference>
<protein>
    <recommendedName>
        <fullName evidence="2">CHAT domain-containing protein</fullName>
    </recommendedName>
</protein>
<evidence type="ECO:0000313" key="4">
    <source>
        <dbReference type="Proteomes" id="UP000055590"/>
    </source>
</evidence>
<dbReference type="Proteomes" id="UP000055590">
    <property type="component" value="Chromosome"/>
</dbReference>
<dbReference type="PATRIC" id="fig|1391653.3.peg.2902"/>
<dbReference type="SUPFAM" id="SSF48452">
    <property type="entry name" value="TPR-like"/>
    <property type="match status" value="2"/>
</dbReference>
<gene>
    <name evidence="3" type="ORF">AKJ08_2788</name>
</gene>
<dbReference type="Gene3D" id="1.25.40.10">
    <property type="entry name" value="Tetratricopeptide repeat domain"/>
    <property type="match status" value="2"/>
</dbReference>
<evidence type="ECO:0000313" key="3">
    <source>
        <dbReference type="EMBL" id="AKU92401.1"/>
    </source>
</evidence>
<evidence type="ECO:0000259" key="2">
    <source>
        <dbReference type="Pfam" id="PF12770"/>
    </source>
</evidence>
<sequence length="964" mass="103831">MREGDRSSIDSFDNELDRGPLPLALQAAAALSLIVCLALAGCGGPAPSLSEIFAKEAGPYRWLEGRSALDLPYAPFDSSRIAPPLEKGRLEGQLYLAAKRGDEDVLFGRALFFQWRNGPGDLDRAESRLERMPQDARYWNEQALLLLARPDEFDALEAVDHALEIDPGFLPALFTRGVVLEKLSLQGLAIEAWETYAKADPDSLWGHEAIERRERLLAPEPPPVRLESERRKLYDELLALTGPTELADLASRPSTVELLARLRVSGDSMFDREFAVRRKFAPSEWKSSAIRRARLERLYESTMAGLTDVSALEELGRAPEPTVAFRAVRLLAFDAIQRADFARAKIQLAAVQRVCKELGCVEEGALATSDLGTVFAEETRFAEAEQAFQTALVRLPDGFDGRRAEVLVKQASLASKLGTRKDAQRNLINASAVLIRLQDPGALAVSLSNLASTSRVGFSTAALACRVEAMRLAGLAGRRTSELIAKGGVALKLAESGRLDAAKSLSEDALVEAESIGLSGTLVRVLGAAGRVDLLTGEPQIALEAGLRVERLAAQLSLPLLQKDGLELSGQASAVMGDPTSAIHFLASAIDIGRTLSNRATSKIRRLLMETEDAGIRVFLARLEAEEGRPDAAWELLGQGQLRSLEEDECVFAAASKGRTLSIWSATSQGTRYQEVELPVEIDQSSLTSALPTDGYGRGIPIRSATELQGRIGTPWEPGRCPARTRRLTVIENPFTLVGVVNRSARLARPDVAVVIARSVAALWPSRVVMGHGLAIHSPRPVISDRAIAPFPAAPKEARLIEEALPGSEELSEYAATPSNLVDRAGSFDLLHFSVHGESRKRKGSASYLLLAGPDGHLEVGNVLKLPLQGRNPVVVLSSCKGGGKTGDAEHDGAGLPWAFLEAGASAVIAYQGDLDDGVALDFARFFYNGIGRGKDVSAAFELALAALRVRWPPDVAASFGIYT</sequence>
<dbReference type="EMBL" id="CP012332">
    <property type="protein sequence ID" value="AKU92401.1"/>
    <property type="molecule type" value="Genomic_DNA"/>
</dbReference>
<name>A0A0K1PG57_9BACT</name>
<feature type="repeat" description="TPR" evidence="1">
    <location>
        <begin position="365"/>
        <end position="398"/>
    </location>
</feature>
<dbReference type="Pfam" id="PF12770">
    <property type="entry name" value="CHAT"/>
    <property type="match status" value="1"/>
</dbReference>
<dbReference type="SMART" id="SM00028">
    <property type="entry name" value="TPR"/>
    <property type="match status" value="3"/>
</dbReference>
<dbReference type="InterPro" id="IPR019734">
    <property type="entry name" value="TPR_rpt"/>
</dbReference>
<feature type="domain" description="CHAT" evidence="2">
    <location>
        <begin position="777"/>
        <end position="944"/>
    </location>
</feature>
<dbReference type="AlphaFoldDB" id="A0A0K1PG57"/>
<dbReference type="STRING" id="1391653.AKJ08_2788"/>
<organism evidence="3 4">
    <name type="scientific">Vulgatibacter incomptus</name>
    <dbReference type="NCBI Taxonomy" id="1391653"/>
    <lineage>
        <taxon>Bacteria</taxon>
        <taxon>Pseudomonadati</taxon>
        <taxon>Myxococcota</taxon>
        <taxon>Myxococcia</taxon>
        <taxon>Myxococcales</taxon>
        <taxon>Cystobacterineae</taxon>
        <taxon>Vulgatibacteraceae</taxon>
        <taxon>Vulgatibacter</taxon>
    </lineage>
</organism>
<keyword evidence="4" id="KW-1185">Reference proteome</keyword>